<feature type="region of interest" description="Disordered" evidence="1">
    <location>
        <begin position="1"/>
        <end position="21"/>
    </location>
</feature>
<name>A0A0M9G661_LEPPY</name>
<proteinExistence type="predicted"/>
<protein>
    <recommendedName>
        <fullName evidence="4">PAP-associated domain-containing protein</fullName>
    </recommendedName>
</protein>
<comment type="caution">
    <text evidence="2">The sequence shown here is derived from an EMBL/GenBank/DDBJ whole genome shotgun (WGS) entry which is preliminary data.</text>
</comment>
<dbReference type="OrthoDB" id="278211at2759"/>
<sequence>MQPNYRLVGANTRSSAHATDAPAGGRYVHCPYYIPESSPLATNEGAVGPRDSELRAYRPARIGSLGTPRVVGLWGQSPLTGVRGSYASVGSNNSHHRVSSYATDSSSDASPSSAVAYPAADLDNVVLLPTRPLLKALAKECRPSPPWCVGRVVPSVLADEVLLFHLFTAPMPEEEASRRSCTASMEAVLQQVWPGASLQPAGATAAGQNTTKGATLHFYATGTSDASQEQTQQWIQAANERGAQVNFIRDDRDLPCAVVVDSHSGHRCCIRYGDKAVAALAETSALLSVRVAANPVTRAVFNTLLALLNQNKILDDGGTARSMLSGEAVAIMLLAVVNSYDSSDVPDAGRVLLDFFLTFGFESYFNPIQSSVNVKGFGTPTAKKHPNAQLSVLDPVNEEVNVTAQVDRVSGIQAVFNYCYTALSQYAQVNSNLHRAQSALSTVIGGEPYWVRVLRYHQLHVEPYYSLIQLKRPLLVQYL</sequence>
<accession>A0A0M9G661</accession>
<dbReference type="GO" id="GO:0005730">
    <property type="term" value="C:nucleolus"/>
    <property type="evidence" value="ECO:0007669"/>
    <property type="project" value="TreeGrafter"/>
</dbReference>
<dbReference type="GO" id="GO:0003729">
    <property type="term" value="F:mRNA binding"/>
    <property type="evidence" value="ECO:0007669"/>
    <property type="project" value="TreeGrafter"/>
</dbReference>
<feature type="compositionally biased region" description="Low complexity" evidence="1">
    <location>
        <begin position="99"/>
        <end position="113"/>
    </location>
</feature>
<dbReference type="Gene3D" id="1.10.1410.10">
    <property type="match status" value="1"/>
</dbReference>
<organism evidence="2 3">
    <name type="scientific">Leptomonas pyrrhocoris</name>
    <name type="common">Firebug parasite</name>
    <dbReference type="NCBI Taxonomy" id="157538"/>
    <lineage>
        <taxon>Eukaryota</taxon>
        <taxon>Discoba</taxon>
        <taxon>Euglenozoa</taxon>
        <taxon>Kinetoplastea</taxon>
        <taxon>Metakinetoplastina</taxon>
        <taxon>Trypanosomatida</taxon>
        <taxon>Trypanosomatidae</taxon>
        <taxon>Leishmaniinae</taxon>
        <taxon>Leptomonas</taxon>
    </lineage>
</organism>
<dbReference type="GO" id="GO:1990817">
    <property type="term" value="F:poly(A) RNA polymerase activity"/>
    <property type="evidence" value="ECO:0007669"/>
    <property type="project" value="InterPro"/>
</dbReference>
<keyword evidence="3" id="KW-1185">Reference proteome</keyword>
<dbReference type="VEuPathDB" id="TriTrypDB:LpyrH10_04_5300"/>
<evidence type="ECO:0000256" key="1">
    <source>
        <dbReference type="SAM" id="MobiDB-lite"/>
    </source>
</evidence>
<dbReference type="InterPro" id="IPR043519">
    <property type="entry name" value="NT_sf"/>
</dbReference>
<dbReference type="GeneID" id="26903271"/>
<dbReference type="AlphaFoldDB" id="A0A0M9G661"/>
<dbReference type="PANTHER" id="PTHR23092:SF47">
    <property type="entry name" value="POLYMERASE SIGMA, PUTATIVE-RELATED"/>
    <property type="match status" value="1"/>
</dbReference>
<dbReference type="RefSeq" id="XP_015661759.1">
    <property type="nucleotide sequence ID" value="XM_015800157.1"/>
</dbReference>
<dbReference type="Proteomes" id="UP000037923">
    <property type="component" value="Unassembled WGS sequence"/>
</dbReference>
<dbReference type="Gene3D" id="3.30.460.10">
    <property type="entry name" value="Beta Polymerase, domain 2"/>
    <property type="match status" value="1"/>
</dbReference>
<dbReference type="GO" id="GO:0031499">
    <property type="term" value="C:TRAMP complex"/>
    <property type="evidence" value="ECO:0007669"/>
    <property type="project" value="TreeGrafter"/>
</dbReference>
<dbReference type="EMBL" id="LGTL01000004">
    <property type="protein sequence ID" value="KPA83320.1"/>
    <property type="molecule type" value="Genomic_DNA"/>
</dbReference>
<gene>
    <name evidence="2" type="ORF">ABB37_02980</name>
</gene>
<dbReference type="GO" id="GO:0043634">
    <property type="term" value="P:polyadenylation-dependent ncRNA catabolic process"/>
    <property type="evidence" value="ECO:0007669"/>
    <property type="project" value="TreeGrafter"/>
</dbReference>
<dbReference type="SUPFAM" id="SSF81631">
    <property type="entry name" value="PAP/OAS1 substrate-binding domain"/>
    <property type="match status" value="1"/>
</dbReference>
<feature type="region of interest" description="Disordered" evidence="1">
    <location>
        <begin position="88"/>
        <end position="113"/>
    </location>
</feature>
<dbReference type="GO" id="GO:0031123">
    <property type="term" value="P:RNA 3'-end processing"/>
    <property type="evidence" value="ECO:0007669"/>
    <property type="project" value="TreeGrafter"/>
</dbReference>
<dbReference type="InterPro" id="IPR045862">
    <property type="entry name" value="Trf4-like"/>
</dbReference>
<evidence type="ECO:0008006" key="4">
    <source>
        <dbReference type="Google" id="ProtNLM"/>
    </source>
</evidence>
<evidence type="ECO:0000313" key="3">
    <source>
        <dbReference type="Proteomes" id="UP000037923"/>
    </source>
</evidence>
<dbReference type="PANTHER" id="PTHR23092">
    <property type="entry name" value="POLY(A) RNA POLYMERASE"/>
    <property type="match status" value="1"/>
</dbReference>
<reference evidence="2 3" key="1">
    <citation type="submission" date="2015-07" db="EMBL/GenBank/DDBJ databases">
        <title>High-quality genome of monoxenous trypanosomatid Leptomonas pyrrhocoris.</title>
        <authorList>
            <person name="Flegontov P."/>
            <person name="Butenko A."/>
            <person name="Firsov S."/>
            <person name="Vlcek C."/>
            <person name="Logacheva M.D."/>
            <person name="Field M."/>
            <person name="Filatov D."/>
            <person name="Flegontova O."/>
            <person name="Gerasimov E."/>
            <person name="Jackson A.P."/>
            <person name="Kelly S."/>
            <person name="Opperdoes F."/>
            <person name="O'Reilly A."/>
            <person name="Votypka J."/>
            <person name="Yurchenko V."/>
            <person name="Lukes J."/>
        </authorList>
    </citation>
    <scope>NUCLEOTIDE SEQUENCE [LARGE SCALE GENOMIC DNA]</scope>
    <source>
        <strain evidence="2">H10</strain>
    </source>
</reference>
<dbReference type="OMA" id="HEGISPY"/>
<evidence type="ECO:0000313" key="2">
    <source>
        <dbReference type="EMBL" id="KPA83320.1"/>
    </source>
</evidence>